<feature type="transmembrane region" description="Helical" evidence="8">
    <location>
        <begin position="351"/>
        <end position="373"/>
    </location>
</feature>
<feature type="transmembrane region" description="Helical" evidence="8">
    <location>
        <begin position="413"/>
        <end position="431"/>
    </location>
</feature>
<evidence type="ECO:0000256" key="3">
    <source>
        <dbReference type="ARBA" id="ARBA00022679"/>
    </source>
</evidence>
<feature type="transmembrane region" description="Helical" evidence="8">
    <location>
        <begin position="379"/>
        <end position="401"/>
    </location>
</feature>
<evidence type="ECO:0000256" key="2">
    <source>
        <dbReference type="ARBA" id="ARBA00022676"/>
    </source>
</evidence>
<evidence type="ECO:0000256" key="6">
    <source>
        <dbReference type="ARBA" id="ARBA00022989"/>
    </source>
</evidence>
<evidence type="ECO:0000313" key="9">
    <source>
        <dbReference type="EMBL" id="ORC93089.1"/>
    </source>
</evidence>
<keyword evidence="6 8" id="KW-1133">Transmembrane helix</keyword>
<protein>
    <recommendedName>
        <fullName evidence="8">Mannosyltransferase</fullName>
        <ecNumber evidence="8">2.4.1.-</ecNumber>
    </recommendedName>
</protein>
<feature type="transmembrane region" description="Helical" evidence="8">
    <location>
        <begin position="317"/>
        <end position="344"/>
    </location>
</feature>
<evidence type="ECO:0000313" key="10">
    <source>
        <dbReference type="Proteomes" id="UP000192257"/>
    </source>
</evidence>
<keyword evidence="2 8" id="KW-0328">Glycosyltransferase</keyword>
<feature type="transmembrane region" description="Helical" evidence="8">
    <location>
        <begin position="263"/>
        <end position="283"/>
    </location>
</feature>
<feature type="transmembrane region" description="Helical" evidence="8">
    <location>
        <begin position="224"/>
        <end position="251"/>
    </location>
</feature>
<dbReference type="STRING" id="67003.A0A1X0P926"/>
<accession>A0A1X0P926</accession>
<keyword evidence="5 8" id="KW-0256">Endoplasmic reticulum</keyword>
<feature type="transmembrane region" description="Helical" evidence="8">
    <location>
        <begin position="184"/>
        <end position="204"/>
    </location>
</feature>
<dbReference type="AlphaFoldDB" id="A0A1X0P926"/>
<name>A0A1X0P926_9TRYP</name>
<organism evidence="9 10">
    <name type="scientific">Trypanosoma theileri</name>
    <dbReference type="NCBI Taxonomy" id="67003"/>
    <lineage>
        <taxon>Eukaryota</taxon>
        <taxon>Discoba</taxon>
        <taxon>Euglenozoa</taxon>
        <taxon>Kinetoplastea</taxon>
        <taxon>Metakinetoplastina</taxon>
        <taxon>Trypanosomatida</taxon>
        <taxon>Trypanosomatidae</taxon>
        <taxon>Trypanosoma</taxon>
    </lineage>
</organism>
<dbReference type="EMBL" id="NBCO01000002">
    <property type="protein sequence ID" value="ORC93089.1"/>
    <property type="molecule type" value="Genomic_DNA"/>
</dbReference>
<comment type="similarity">
    <text evidence="8">Belongs to the glycosyltransferase 22 family.</text>
</comment>
<dbReference type="GO" id="GO:0000026">
    <property type="term" value="F:alpha-1,2-mannosyltransferase activity"/>
    <property type="evidence" value="ECO:0007669"/>
    <property type="project" value="TreeGrafter"/>
</dbReference>
<dbReference type="PANTHER" id="PTHR22760">
    <property type="entry name" value="GLYCOSYLTRANSFERASE"/>
    <property type="match status" value="1"/>
</dbReference>
<dbReference type="PANTHER" id="PTHR22760:SF4">
    <property type="entry name" value="GPI MANNOSYLTRANSFERASE 3"/>
    <property type="match status" value="1"/>
</dbReference>
<dbReference type="EC" id="2.4.1.-" evidence="8"/>
<keyword evidence="3 9" id="KW-0808">Transferase</keyword>
<dbReference type="Pfam" id="PF03901">
    <property type="entry name" value="Glyco_transf_22"/>
    <property type="match status" value="1"/>
</dbReference>
<dbReference type="GO" id="GO:0005789">
    <property type="term" value="C:endoplasmic reticulum membrane"/>
    <property type="evidence" value="ECO:0007669"/>
    <property type="project" value="UniProtKB-SubCell"/>
</dbReference>
<reference evidence="9 10" key="1">
    <citation type="submission" date="2017-03" db="EMBL/GenBank/DDBJ databases">
        <title>An alternative strategy for trypanosome survival in the mammalian bloodstream revealed through genome and transcriptome analysis of the ubiquitous bovine parasite Trypanosoma (Megatrypanum) theileri.</title>
        <authorList>
            <person name="Kelly S."/>
            <person name="Ivens A."/>
            <person name="Mott A."/>
            <person name="O'Neill E."/>
            <person name="Emms D."/>
            <person name="Macleod O."/>
            <person name="Voorheis P."/>
            <person name="Matthews J."/>
            <person name="Matthews K."/>
            <person name="Carrington M."/>
        </authorList>
    </citation>
    <scope>NUCLEOTIDE SEQUENCE [LARGE SCALE GENOMIC DNA]</scope>
    <source>
        <strain evidence="9">Edinburgh</strain>
    </source>
</reference>
<sequence>MEMRPTKQTELSRECARIEASGWLTSSTLKKPKLAWYAIVVVFFYRLFLCVYVVTAESPDEWWQSSEVAYRMVFGKGHLTWEWHYGLRSVVFPGFLAIPYFLLKQLGLDTAWMIWFVSRFQQALILTGIDLCVFNLGAILDVVLMRSILEKEEEKEKNEPAPFILLTLKDVMETRRMYGSVSSFALYLSLCNWYMIFAGVRVYSNVLEALLFLLTLQQQNYVRFLLLAGLASAFRVTASVVILPLFFMHVVWALRGRGIIKGLGYILFWGLFLLIVILGSLVISDSLFYKELTITPLNFIRFNVIQNASQLFGKQPWYYYFFPCLPLLLGPHIIFLLSVPWVILRQRECKIALWGLIGLLCAVIWTMCCYSLIDHKENRFIFPVLPLCFIIIAVVLSQWYYKYRVVRLLHRSFMLLNLLMAFFVCCIYRRGPLDVMEEVRKGPLLHRMDIISTCYTTPGYSYMHGKVRHLGIIDCPVHLDEQTGLPALTEDIMFRRYPKEYILWKYDGIQSFNRSNKDENKKADELQQTVKPKSALYPDVMVMFRYTAQMIKEPFLLRHGYRLYRSFFHAPFSLEPYEDSYIEMWVRREA</sequence>
<feature type="transmembrane region" description="Helical" evidence="8">
    <location>
        <begin position="85"/>
        <end position="103"/>
    </location>
</feature>
<evidence type="ECO:0000256" key="1">
    <source>
        <dbReference type="ARBA" id="ARBA00004477"/>
    </source>
</evidence>
<dbReference type="OrthoDB" id="416834at2759"/>
<evidence type="ECO:0000256" key="4">
    <source>
        <dbReference type="ARBA" id="ARBA00022692"/>
    </source>
</evidence>
<dbReference type="GO" id="GO:0006506">
    <property type="term" value="P:GPI anchor biosynthetic process"/>
    <property type="evidence" value="ECO:0007669"/>
    <property type="project" value="TreeGrafter"/>
</dbReference>
<proteinExistence type="inferred from homology"/>
<evidence type="ECO:0000256" key="8">
    <source>
        <dbReference type="RuleBase" id="RU363075"/>
    </source>
</evidence>
<evidence type="ECO:0000256" key="7">
    <source>
        <dbReference type="ARBA" id="ARBA00023136"/>
    </source>
</evidence>
<gene>
    <name evidence="9" type="ORF">TM35_000024150</name>
</gene>
<comment type="caution">
    <text evidence="9">The sequence shown here is derived from an EMBL/GenBank/DDBJ whole genome shotgun (WGS) entry which is preliminary data.</text>
</comment>
<dbReference type="RefSeq" id="XP_028887155.1">
    <property type="nucleotide sequence ID" value="XM_029021733.1"/>
</dbReference>
<dbReference type="VEuPathDB" id="TriTrypDB:TM35_000024150"/>
<keyword evidence="7 8" id="KW-0472">Membrane</keyword>
<feature type="transmembrane region" description="Helical" evidence="8">
    <location>
        <begin position="34"/>
        <end position="54"/>
    </location>
</feature>
<keyword evidence="10" id="KW-1185">Reference proteome</keyword>
<dbReference type="InterPro" id="IPR005599">
    <property type="entry name" value="GPI_mannosylTrfase"/>
</dbReference>
<dbReference type="GeneID" id="39981513"/>
<comment type="subcellular location">
    <subcellularLocation>
        <location evidence="1 8">Endoplasmic reticulum membrane</location>
        <topology evidence="1 8">Multi-pass membrane protein</topology>
    </subcellularLocation>
</comment>
<keyword evidence="4 8" id="KW-0812">Transmembrane</keyword>
<evidence type="ECO:0000256" key="5">
    <source>
        <dbReference type="ARBA" id="ARBA00022824"/>
    </source>
</evidence>
<dbReference type="Proteomes" id="UP000192257">
    <property type="component" value="Unassembled WGS sequence"/>
</dbReference>